<proteinExistence type="predicted"/>
<dbReference type="PANTHER" id="PTHR13271">
    <property type="entry name" value="UNCHARACTERIZED PUTATIVE METHYLTRANSFERASE"/>
    <property type="match status" value="1"/>
</dbReference>
<dbReference type="InterPro" id="IPR050600">
    <property type="entry name" value="SETD3_SETD6_MTase"/>
</dbReference>
<dbReference type="Gene3D" id="3.90.1410.10">
    <property type="entry name" value="set domain protein methyltransferase, domain 1"/>
    <property type="match status" value="1"/>
</dbReference>
<sequence length="406" mass="43558">MSAFALCTYQHPSLSIEGRLPTLSSAVPPRTLLAKIPLGATLSSQALLRLESWASLASFGAGAISGDDLLSLFIVSALASPKRSDTTAKFAPFLQNWPASYTSPVLFLPPSLPHLLLSHTAVGGMAARLRDQMARDHERLVDLLERHKAMHGGDGGGGGSLPEPEELTLDAYVTALLGVYSRGTDIDLRVEGGKGERQRLLVPVLDMFNHSSDSLVSHEFNPDSLCVEIRTGAEEVPAGEVLLNYGALGNQTLLQFYGFTVAGNESDTADLYIPLSPQLPLYERKLGLLGRLFPEFDWGGSGVHVLNRGGALEESLLGVLRIMPVADEQTMESLEREGAEGLRALGEAYERGALGALSGALRGMSQAIALDLLEVYVESELQILSETLAVVEEKIDALDRDIDDVD</sequence>
<evidence type="ECO:0000313" key="1">
    <source>
        <dbReference type="EMBL" id="GMI23341.1"/>
    </source>
</evidence>
<reference evidence="1 2" key="1">
    <citation type="journal article" date="2023" name="Commun. Biol.">
        <title>Genome analysis of Parmales, the sister group of diatoms, reveals the evolutionary specialization of diatoms from phago-mixotrophs to photoautotrophs.</title>
        <authorList>
            <person name="Ban H."/>
            <person name="Sato S."/>
            <person name="Yoshikawa S."/>
            <person name="Yamada K."/>
            <person name="Nakamura Y."/>
            <person name="Ichinomiya M."/>
            <person name="Sato N."/>
            <person name="Blanc-Mathieu R."/>
            <person name="Endo H."/>
            <person name="Kuwata A."/>
            <person name="Ogata H."/>
        </authorList>
    </citation>
    <scope>NUCLEOTIDE SEQUENCE [LARGE SCALE GENOMIC DNA]</scope>
</reference>
<comment type="caution">
    <text evidence="1">The sequence shown here is derived from an EMBL/GenBank/DDBJ whole genome shotgun (WGS) entry which is preliminary data.</text>
</comment>
<dbReference type="SUPFAM" id="SSF82199">
    <property type="entry name" value="SET domain"/>
    <property type="match status" value="1"/>
</dbReference>
<name>A0ABQ6MBN4_9STRA</name>
<evidence type="ECO:0000313" key="2">
    <source>
        <dbReference type="Proteomes" id="UP001165060"/>
    </source>
</evidence>
<dbReference type="InterPro" id="IPR046341">
    <property type="entry name" value="SET_dom_sf"/>
</dbReference>
<organism evidence="1 2">
    <name type="scientific">Tetraparma gracilis</name>
    <dbReference type="NCBI Taxonomy" id="2962635"/>
    <lineage>
        <taxon>Eukaryota</taxon>
        <taxon>Sar</taxon>
        <taxon>Stramenopiles</taxon>
        <taxon>Ochrophyta</taxon>
        <taxon>Bolidophyceae</taxon>
        <taxon>Parmales</taxon>
        <taxon>Triparmaceae</taxon>
        <taxon>Tetraparma</taxon>
    </lineage>
</organism>
<evidence type="ECO:0008006" key="3">
    <source>
        <dbReference type="Google" id="ProtNLM"/>
    </source>
</evidence>
<gene>
    <name evidence="1" type="ORF">TeGR_g6158</name>
</gene>
<dbReference type="Proteomes" id="UP001165060">
    <property type="component" value="Unassembled WGS sequence"/>
</dbReference>
<dbReference type="CDD" id="cd10527">
    <property type="entry name" value="SET_LSMT"/>
    <property type="match status" value="1"/>
</dbReference>
<keyword evidence="2" id="KW-1185">Reference proteome</keyword>
<accession>A0ABQ6MBN4</accession>
<protein>
    <recommendedName>
        <fullName evidence="3">SET domain-containing protein</fullName>
    </recommendedName>
</protein>
<dbReference type="EMBL" id="BRYB01003958">
    <property type="protein sequence ID" value="GMI23341.1"/>
    <property type="molecule type" value="Genomic_DNA"/>
</dbReference>